<dbReference type="InterPro" id="IPR009045">
    <property type="entry name" value="Zn_M74/Hedgehog-like"/>
</dbReference>
<reference evidence="2" key="1">
    <citation type="journal article" date="2021" name="PeerJ">
        <title>Extensive microbial diversity within the chicken gut microbiome revealed by metagenomics and culture.</title>
        <authorList>
            <person name="Gilroy R."/>
            <person name="Ravi A."/>
            <person name="Getino M."/>
            <person name="Pursley I."/>
            <person name="Horton D.L."/>
            <person name="Alikhan N.F."/>
            <person name="Baker D."/>
            <person name="Gharbi K."/>
            <person name="Hall N."/>
            <person name="Watson M."/>
            <person name="Adriaenssens E.M."/>
            <person name="Foster-Nyarko E."/>
            <person name="Jarju S."/>
            <person name="Secka A."/>
            <person name="Antonio M."/>
            <person name="Oren A."/>
            <person name="Chaudhuri R.R."/>
            <person name="La Ragione R."/>
            <person name="Hildebrand F."/>
            <person name="Pallen M.J."/>
        </authorList>
    </citation>
    <scope>NUCLEOTIDE SEQUENCE</scope>
    <source>
        <strain evidence="2">421</strain>
    </source>
</reference>
<dbReference type="PANTHER" id="PTHR34385">
    <property type="entry name" value="D-ALANYL-D-ALANINE CARBOXYPEPTIDASE"/>
    <property type="match status" value="1"/>
</dbReference>
<dbReference type="Gene3D" id="3.30.1380.10">
    <property type="match status" value="1"/>
</dbReference>
<dbReference type="InterPro" id="IPR003709">
    <property type="entry name" value="VanY-like_core_dom"/>
</dbReference>
<dbReference type="Proteomes" id="UP000824205">
    <property type="component" value="Unassembled WGS sequence"/>
</dbReference>
<dbReference type="PANTHER" id="PTHR34385:SF1">
    <property type="entry name" value="PEPTIDOGLYCAN L-ALANYL-D-GLUTAMATE ENDOPEPTIDASE CWLK"/>
    <property type="match status" value="1"/>
</dbReference>
<comment type="caution">
    <text evidence="2">The sequence shown here is derived from an EMBL/GenBank/DDBJ whole genome shotgun (WGS) entry which is preliminary data.</text>
</comment>
<name>A0A9D1RCW8_9FIRM</name>
<proteinExistence type="predicted"/>
<dbReference type="InterPro" id="IPR052179">
    <property type="entry name" value="DD-CPase-like"/>
</dbReference>
<dbReference type="EMBL" id="DXGE01000014">
    <property type="protein sequence ID" value="HIW85534.1"/>
    <property type="molecule type" value="Genomic_DNA"/>
</dbReference>
<evidence type="ECO:0000313" key="3">
    <source>
        <dbReference type="Proteomes" id="UP000824205"/>
    </source>
</evidence>
<dbReference type="SUPFAM" id="SSF55166">
    <property type="entry name" value="Hedgehog/DD-peptidase"/>
    <property type="match status" value="1"/>
</dbReference>
<protein>
    <submittedName>
        <fullName evidence="2">M15 family metallopeptidase</fullName>
    </submittedName>
</protein>
<evidence type="ECO:0000259" key="1">
    <source>
        <dbReference type="Pfam" id="PF02557"/>
    </source>
</evidence>
<dbReference type="GO" id="GO:0008233">
    <property type="term" value="F:peptidase activity"/>
    <property type="evidence" value="ECO:0007669"/>
    <property type="project" value="InterPro"/>
</dbReference>
<dbReference type="Pfam" id="PF02557">
    <property type="entry name" value="VanY"/>
    <property type="match status" value="1"/>
</dbReference>
<dbReference type="InterPro" id="IPR058193">
    <property type="entry name" value="VanY/YodJ_core_dom"/>
</dbReference>
<evidence type="ECO:0000313" key="2">
    <source>
        <dbReference type="EMBL" id="HIW85534.1"/>
    </source>
</evidence>
<gene>
    <name evidence="2" type="ORF">IAA48_03475</name>
</gene>
<accession>A0A9D1RCW8</accession>
<dbReference type="CDD" id="cd14852">
    <property type="entry name" value="LD-carboxypeptidase"/>
    <property type="match status" value="1"/>
</dbReference>
<sequence>MKSRIKILIASLIVCAAAFLLVWAFTSGGVRLTDSGTIVFTDRENRSPELTLVNADNPVPDSWSVDLTTLSNGEQVATMIYPDLQEMFDDMRAQGIYPFVRAGYRSNEEQQRVLDERISAYEAKGYSHARAEALALETVALPGTSEHELGLAVDINADESAGTDEEVYTWLAENAYKYGFIQRYPEDKTQVTGIDYEPWHYRYVGKAAAARIYDSGECLEEYLAS</sequence>
<feature type="domain" description="D-alanyl-D-alanine carboxypeptidase-like core" evidence="1">
    <location>
        <begin position="75"/>
        <end position="206"/>
    </location>
</feature>
<dbReference type="GO" id="GO:0006508">
    <property type="term" value="P:proteolysis"/>
    <property type="evidence" value="ECO:0007669"/>
    <property type="project" value="InterPro"/>
</dbReference>
<organism evidence="2 3">
    <name type="scientific">Candidatus Eubacterium faecipullorum</name>
    <dbReference type="NCBI Taxonomy" id="2838571"/>
    <lineage>
        <taxon>Bacteria</taxon>
        <taxon>Bacillati</taxon>
        <taxon>Bacillota</taxon>
        <taxon>Clostridia</taxon>
        <taxon>Eubacteriales</taxon>
        <taxon>Eubacteriaceae</taxon>
        <taxon>Eubacterium</taxon>
    </lineage>
</organism>
<dbReference type="AlphaFoldDB" id="A0A9D1RCW8"/>
<reference evidence="2" key="2">
    <citation type="submission" date="2021-04" db="EMBL/GenBank/DDBJ databases">
        <authorList>
            <person name="Gilroy R."/>
        </authorList>
    </citation>
    <scope>NUCLEOTIDE SEQUENCE</scope>
    <source>
        <strain evidence="2">421</strain>
    </source>
</reference>